<dbReference type="PANTHER" id="PTHR39336">
    <property type="entry name" value="PYRIDOXAMINE PHOSPHATE OXIDASE FAMILY PROTEIN (AFU_ORTHOLOGUE AFUA_6G11440)"/>
    <property type="match status" value="1"/>
</dbReference>
<dbReference type="AlphaFoldDB" id="A0A5C3QUX8"/>
<dbReference type="PANTHER" id="PTHR39336:SF1">
    <property type="entry name" value="PYRIDOXAMINE PHOSPHATE OXIDASE FAMILY PROTEIN (AFU_ORTHOLOGUE AFUA_6G11440)"/>
    <property type="match status" value="1"/>
</dbReference>
<organism evidence="2 3">
    <name type="scientific">Pterulicium gracile</name>
    <dbReference type="NCBI Taxonomy" id="1884261"/>
    <lineage>
        <taxon>Eukaryota</taxon>
        <taxon>Fungi</taxon>
        <taxon>Dikarya</taxon>
        <taxon>Basidiomycota</taxon>
        <taxon>Agaricomycotina</taxon>
        <taxon>Agaricomycetes</taxon>
        <taxon>Agaricomycetidae</taxon>
        <taxon>Agaricales</taxon>
        <taxon>Pleurotineae</taxon>
        <taxon>Pterulaceae</taxon>
        <taxon>Pterulicium</taxon>
    </lineage>
</organism>
<proteinExistence type="predicted"/>
<protein>
    <recommendedName>
        <fullName evidence="1">Pyridoxamine 5'-phosphate oxidase N-terminal domain-containing protein</fullName>
    </recommendedName>
</protein>
<dbReference type="Gene3D" id="2.30.110.10">
    <property type="entry name" value="Electron Transport, Fmn-binding Protein, Chain A"/>
    <property type="match status" value="1"/>
</dbReference>
<feature type="domain" description="Pyridoxamine 5'-phosphate oxidase N-terminal" evidence="1">
    <location>
        <begin position="9"/>
        <end position="133"/>
    </location>
</feature>
<reference evidence="2 3" key="1">
    <citation type="journal article" date="2019" name="Nat. Ecol. Evol.">
        <title>Megaphylogeny resolves global patterns of mushroom evolution.</title>
        <authorList>
            <person name="Varga T."/>
            <person name="Krizsan K."/>
            <person name="Foldi C."/>
            <person name="Dima B."/>
            <person name="Sanchez-Garcia M."/>
            <person name="Sanchez-Ramirez S."/>
            <person name="Szollosi G.J."/>
            <person name="Szarkandi J.G."/>
            <person name="Papp V."/>
            <person name="Albert L."/>
            <person name="Andreopoulos W."/>
            <person name="Angelini C."/>
            <person name="Antonin V."/>
            <person name="Barry K.W."/>
            <person name="Bougher N.L."/>
            <person name="Buchanan P."/>
            <person name="Buyck B."/>
            <person name="Bense V."/>
            <person name="Catcheside P."/>
            <person name="Chovatia M."/>
            <person name="Cooper J."/>
            <person name="Damon W."/>
            <person name="Desjardin D."/>
            <person name="Finy P."/>
            <person name="Geml J."/>
            <person name="Haridas S."/>
            <person name="Hughes K."/>
            <person name="Justo A."/>
            <person name="Karasinski D."/>
            <person name="Kautmanova I."/>
            <person name="Kiss B."/>
            <person name="Kocsube S."/>
            <person name="Kotiranta H."/>
            <person name="LaButti K.M."/>
            <person name="Lechner B.E."/>
            <person name="Liimatainen K."/>
            <person name="Lipzen A."/>
            <person name="Lukacs Z."/>
            <person name="Mihaltcheva S."/>
            <person name="Morgado L.N."/>
            <person name="Niskanen T."/>
            <person name="Noordeloos M.E."/>
            <person name="Ohm R.A."/>
            <person name="Ortiz-Santana B."/>
            <person name="Ovrebo C."/>
            <person name="Racz N."/>
            <person name="Riley R."/>
            <person name="Savchenko A."/>
            <person name="Shiryaev A."/>
            <person name="Soop K."/>
            <person name="Spirin V."/>
            <person name="Szebenyi C."/>
            <person name="Tomsovsky M."/>
            <person name="Tulloss R.E."/>
            <person name="Uehling J."/>
            <person name="Grigoriev I.V."/>
            <person name="Vagvolgyi C."/>
            <person name="Papp T."/>
            <person name="Martin F.M."/>
            <person name="Miettinen O."/>
            <person name="Hibbett D.S."/>
            <person name="Nagy L.G."/>
        </authorList>
    </citation>
    <scope>NUCLEOTIDE SEQUENCE [LARGE SCALE GENOMIC DNA]</scope>
    <source>
        <strain evidence="2 3">CBS 309.79</strain>
    </source>
</reference>
<evidence type="ECO:0000259" key="1">
    <source>
        <dbReference type="Pfam" id="PF01243"/>
    </source>
</evidence>
<gene>
    <name evidence="2" type="ORF">BDV98DRAFT_506646</name>
</gene>
<dbReference type="Pfam" id="PF01243">
    <property type="entry name" value="PNPOx_N"/>
    <property type="match status" value="1"/>
</dbReference>
<evidence type="ECO:0000313" key="3">
    <source>
        <dbReference type="Proteomes" id="UP000305067"/>
    </source>
</evidence>
<evidence type="ECO:0000313" key="2">
    <source>
        <dbReference type="EMBL" id="TFL02124.1"/>
    </source>
</evidence>
<dbReference type="EMBL" id="ML178823">
    <property type="protein sequence ID" value="TFL02124.1"/>
    <property type="molecule type" value="Genomic_DNA"/>
</dbReference>
<dbReference type="OrthoDB" id="539398at2759"/>
<dbReference type="STRING" id="1884261.A0A5C3QUX8"/>
<keyword evidence="3" id="KW-1185">Reference proteome</keyword>
<name>A0A5C3QUX8_9AGAR</name>
<dbReference type="InterPro" id="IPR011576">
    <property type="entry name" value="Pyridox_Oxase_N"/>
</dbReference>
<accession>A0A5C3QUX8</accession>
<dbReference type="SUPFAM" id="SSF50475">
    <property type="entry name" value="FMN-binding split barrel"/>
    <property type="match status" value="1"/>
</dbReference>
<sequence length="271" mass="29708">MGAHYDHIPPHLVEWILKQHIFYVASAPLKADGHVNVSPKGYQASFRLVDKNKVWYEDLTGSGAETASHVRENGRITIMFVSYDGAPNIVRLFGVGKVHEFGSEGYTALLPDAQRQPGSRAIIEIEVYKVGTVRRFSSCGYGIPCFKFDHDRNVLEQWAVKREAADIIAEDSSSPEQQSDKGIRSYWASANHTSLDGLPAIKGASGAQSRIQHKEPTITGKPKIERVKAPLALQPAASPLSWLQTNAGWLLPVSFAAGVVAASVYQRMAAR</sequence>
<dbReference type="Proteomes" id="UP000305067">
    <property type="component" value="Unassembled WGS sequence"/>
</dbReference>
<dbReference type="InterPro" id="IPR012349">
    <property type="entry name" value="Split_barrel_FMN-bd"/>
</dbReference>